<reference evidence="3" key="1">
    <citation type="journal article" date="2018" name="Nat. Microbiol.">
        <title>Leveraging single-cell genomics to expand the fungal tree of life.</title>
        <authorList>
            <person name="Ahrendt S.R."/>
            <person name="Quandt C.A."/>
            <person name="Ciobanu D."/>
            <person name="Clum A."/>
            <person name="Salamov A."/>
            <person name="Andreopoulos B."/>
            <person name="Cheng J.F."/>
            <person name="Woyke T."/>
            <person name="Pelin A."/>
            <person name="Henrissat B."/>
            <person name="Reynolds N.K."/>
            <person name="Benny G.L."/>
            <person name="Smith M.E."/>
            <person name="James T.Y."/>
            <person name="Grigoriev I.V."/>
        </authorList>
    </citation>
    <scope>NUCLEOTIDE SEQUENCE [LARGE SCALE GENOMIC DNA]</scope>
</reference>
<feature type="region of interest" description="Disordered" evidence="1">
    <location>
        <begin position="145"/>
        <end position="215"/>
    </location>
</feature>
<keyword evidence="3" id="KW-1185">Reference proteome</keyword>
<evidence type="ECO:0000313" key="3">
    <source>
        <dbReference type="Proteomes" id="UP000269721"/>
    </source>
</evidence>
<proteinExistence type="predicted"/>
<name>A0A4V1IR76_9FUNG</name>
<dbReference type="Proteomes" id="UP000269721">
    <property type="component" value="Unassembled WGS sequence"/>
</dbReference>
<accession>A0A4V1IR76</accession>
<gene>
    <name evidence="2" type="ORF">BDK51DRAFT_33059</name>
</gene>
<organism evidence="2 3">
    <name type="scientific">Blyttiomyces helicus</name>
    <dbReference type="NCBI Taxonomy" id="388810"/>
    <lineage>
        <taxon>Eukaryota</taxon>
        <taxon>Fungi</taxon>
        <taxon>Fungi incertae sedis</taxon>
        <taxon>Chytridiomycota</taxon>
        <taxon>Chytridiomycota incertae sedis</taxon>
        <taxon>Chytridiomycetes</taxon>
        <taxon>Chytridiomycetes incertae sedis</taxon>
        <taxon>Blyttiomyces</taxon>
    </lineage>
</organism>
<dbReference type="AlphaFoldDB" id="A0A4V1IR76"/>
<feature type="region of interest" description="Disordered" evidence="1">
    <location>
        <begin position="231"/>
        <end position="252"/>
    </location>
</feature>
<evidence type="ECO:0000256" key="1">
    <source>
        <dbReference type="SAM" id="MobiDB-lite"/>
    </source>
</evidence>
<sequence>MDAWTAEERGAGVRCEFGVGGMGDRPTTGAGAKVGPGGDAWAIMERCVGLRCEVGGGRAGDGPITGAGARESVGVKAGPGADAGVMDDRVPDLRREVGGGGLGAEPSTEAAATEGIGTKLGPCAGAETGMRDAAGGCWCAETGDRTSPASGPGGGKPERPAGVLSASGADPPEFPRLDPGPAAARASMRGEPAPRAGPKFGSACPPSTAGPLVESRTHPGALFCLSIGKRSPAAAASPGGLPPPDHLRPPTK</sequence>
<protein>
    <submittedName>
        <fullName evidence="2">Uncharacterized protein</fullName>
    </submittedName>
</protein>
<evidence type="ECO:0000313" key="2">
    <source>
        <dbReference type="EMBL" id="RKO89087.1"/>
    </source>
</evidence>
<dbReference type="EMBL" id="KZ996297">
    <property type="protein sequence ID" value="RKO89087.1"/>
    <property type="molecule type" value="Genomic_DNA"/>
</dbReference>